<sequence length="194" mass="21518">MSERDLVRKLWGLFIAFFLFGLSTLAVAQESEEPFWFGNSWAVGREHISNKKDVGSGVKCSVYTKLSSYSAMIGIKNQPAIITMFMGTMQMTSLSFASPTAPIDETNSMNMRILMQDYTTNDLSSDVVAFPFPERGGHTYIWIMPNEEGRRLAHLLSNALTVTIRNADSAVVQTIAVNDEGRIAFERLADCVSG</sequence>
<comment type="caution">
    <text evidence="1">The sequence shown here is derived from an EMBL/GenBank/DDBJ whole genome shotgun (WGS) entry which is preliminary data.</text>
</comment>
<dbReference type="EMBL" id="JBHLTM010000075">
    <property type="protein sequence ID" value="MFC0686800.1"/>
    <property type="molecule type" value="Genomic_DNA"/>
</dbReference>
<evidence type="ECO:0000313" key="1">
    <source>
        <dbReference type="EMBL" id="MFC0686800.1"/>
    </source>
</evidence>
<protein>
    <submittedName>
        <fullName evidence="1">Uncharacterized protein</fullName>
    </submittedName>
</protein>
<proteinExistence type="predicted"/>
<reference evidence="1 2" key="1">
    <citation type="submission" date="2024-09" db="EMBL/GenBank/DDBJ databases">
        <authorList>
            <person name="Sun Q."/>
            <person name="Mori K."/>
        </authorList>
    </citation>
    <scope>NUCLEOTIDE SEQUENCE [LARGE SCALE GENOMIC DNA]</scope>
    <source>
        <strain evidence="1 2">CICC 11035S</strain>
    </source>
</reference>
<accession>A0ABV6SC17</accession>
<organism evidence="1 2">
    <name type="scientific">Novosphingobium clariflavum</name>
    <dbReference type="NCBI Taxonomy" id="2029884"/>
    <lineage>
        <taxon>Bacteria</taxon>
        <taxon>Pseudomonadati</taxon>
        <taxon>Pseudomonadota</taxon>
        <taxon>Alphaproteobacteria</taxon>
        <taxon>Sphingomonadales</taxon>
        <taxon>Sphingomonadaceae</taxon>
        <taxon>Novosphingobium</taxon>
    </lineage>
</organism>
<name>A0ABV6SC17_9SPHN</name>
<dbReference type="RefSeq" id="WP_267218599.1">
    <property type="nucleotide sequence ID" value="NZ_JAPCWC010000001.1"/>
</dbReference>
<evidence type="ECO:0000313" key="2">
    <source>
        <dbReference type="Proteomes" id="UP001589858"/>
    </source>
</evidence>
<gene>
    <name evidence="1" type="ORF">ACFFF8_19635</name>
</gene>
<dbReference type="Proteomes" id="UP001589858">
    <property type="component" value="Unassembled WGS sequence"/>
</dbReference>
<keyword evidence="2" id="KW-1185">Reference proteome</keyword>